<keyword evidence="1" id="KW-0472">Membrane</keyword>
<keyword evidence="1" id="KW-0812">Transmembrane</keyword>
<dbReference type="OrthoDB" id="9931799at2"/>
<dbReference type="EMBL" id="FQZO01000003">
    <property type="protein sequence ID" value="SHJ20879.1"/>
    <property type="molecule type" value="Genomic_DNA"/>
</dbReference>
<feature type="transmembrane region" description="Helical" evidence="1">
    <location>
        <begin position="25"/>
        <end position="45"/>
    </location>
</feature>
<dbReference type="RefSeq" id="WP_073006969.1">
    <property type="nucleotide sequence ID" value="NZ_FQZO01000003.1"/>
</dbReference>
<name>A0A1M6HFJ6_9CLOT</name>
<accession>A0A1M6HFJ6</accession>
<evidence type="ECO:0000313" key="4">
    <source>
        <dbReference type="Proteomes" id="UP000184080"/>
    </source>
</evidence>
<dbReference type="Proteomes" id="UP000184080">
    <property type="component" value="Unassembled WGS sequence"/>
</dbReference>
<evidence type="ECO:0000259" key="2">
    <source>
        <dbReference type="Pfam" id="PF14470"/>
    </source>
</evidence>
<evidence type="ECO:0000256" key="1">
    <source>
        <dbReference type="SAM" id="Phobius"/>
    </source>
</evidence>
<dbReference type="AlphaFoldDB" id="A0A1M6HFJ6"/>
<gene>
    <name evidence="3" type="ORF">SAMN05444401_2502</name>
</gene>
<protein>
    <submittedName>
        <fullName evidence="3">PH domain-containing protein</fullName>
    </submittedName>
</protein>
<keyword evidence="4" id="KW-1185">Reference proteome</keyword>
<evidence type="ECO:0000313" key="3">
    <source>
        <dbReference type="EMBL" id="SHJ20879.1"/>
    </source>
</evidence>
<keyword evidence="1" id="KW-1133">Transmembrane helix</keyword>
<dbReference type="Pfam" id="PF14470">
    <property type="entry name" value="bPH_3"/>
    <property type="match status" value="1"/>
</dbReference>
<reference evidence="3 4" key="1">
    <citation type="submission" date="2016-11" db="EMBL/GenBank/DDBJ databases">
        <authorList>
            <person name="Jaros S."/>
            <person name="Januszkiewicz K."/>
            <person name="Wedrychowicz H."/>
        </authorList>
    </citation>
    <scope>NUCLEOTIDE SEQUENCE [LARGE SCALE GENOMIC DNA]</scope>
    <source>
        <strain evidence="3 4">DSM 21864</strain>
    </source>
</reference>
<organism evidence="3 4">
    <name type="scientific">Clostridium amylolyticum</name>
    <dbReference type="NCBI Taxonomy" id="1121298"/>
    <lineage>
        <taxon>Bacteria</taxon>
        <taxon>Bacillati</taxon>
        <taxon>Bacillota</taxon>
        <taxon>Clostridia</taxon>
        <taxon>Eubacteriales</taxon>
        <taxon>Clostridiaceae</taxon>
        <taxon>Clostridium</taxon>
    </lineage>
</organism>
<sequence length="132" mass="15397">MALKITEDLMLEKFSGYLSKDETEIYPIYAIKLNWFITLLSKYYFIALTNKRILILRVSSLLNEKDFMEIRPEEIKSCSMKKAPLGKAIEIRLKDDSVLKAKANNKVLGLSNQSENIERLYNFFQKINNLNP</sequence>
<dbReference type="InterPro" id="IPR039519">
    <property type="entry name" value="YokE-like_PH"/>
</dbReference>
<proteinExistence type="predicted"/>
<feature type="domain" description="YokE-like PH" evidence="2">
    <location>
        <begin position="21"/>
        <end position="101"/>
    </location>
</feature>